<evidence type="ECO:0000256" key="1">
    <source>
        <dbReference type="SAM" id="MobiDB-lite"/>
    </source>
</evidence>
<evidence type="ECO:0000313" key="2">
    <source>
        <dbReference type="EMBL" id="TNN65779.1"/>
    </source>
</evidence>
<dbReference type="Proteomes" id="UP000314294">
    <property type="component" value="Unassembled WGS sequence"/>
</dbReference>
<feature type="region of interest" description="Disordered" evidence="1">
    <location>
        <begin position="240"/>
        <end position="262"/>
    </location>
</feature>
<comment type="caution">
    <text evidence="2">The sequence shown here is derived from an EMBL/GenBank/DDBJ whole genome shotgun (WGS) entry which is preliminary data.</text>
</comment>
<reference evidence="2 3" key="1">
    <citation type="submission" date="2019-03" db="EMBL/GenBank/DDBJ databases">
        <title>First draft genome of Liparis tanakae, snailfish: a comprehensive survey of snailfish specific genes.</title>
        <authorList>
            <person name="Kim W."/>
            <person name="Song I."/>
            <person name="Jeong J.-H."/>
            <person name="Kim D."/>
            <person name="Kim S."/>
            <person name="Ryu S."/>
            <person name="Song J.Y."/>
            <person name="Lee S.K."/>
        </authorList>
    </citation>
    <scope>NUCLEOTIDE SEQUENCE [LARGE SCALE GENOMIC DNA]</scope>
    <source>
        <tissue evidence="2">Muscle</tissue>
    </source>
</reference>
<accession>A0A4Z2HIN7</accession>
<evidence type="ECO:0000313" key="3">
    <source>
        <dbReference type="Proteomes" id="UP000314294"/>
    </source>
</evidence>
<sequence length="273" mass="30026">MGGVTGEGRLRAGEWLGRCGGECCGCPEVEEQVEPGDGTEVCCRREEAGAESGGSTYDGERAKGCRDPPPLIIAPTFCRPQRAQRSHLIIAPEGASPEVLEDEARLIVRGREARWCRSPATLPSFVEKESASACQHRLDYYSVFMVPSCVVRPKQRPQTGNRRVAFKDDLCVILTGSQTPTARLLLPLQRGRFVWSPHFFGSVPFHTRRAERDENPYVLYAARALAVCCSVARLSQSDTATVHRNETPVESQKVKTNSTAASDQTEDILGYID</sequence>
<keyword evidence="3" id="KW-1185">Reference proteome</keyword>
<name>A0A4Z2HIN7_9TELE</name>
<protein>
    <submittedName>
        <fullName evidence="2">Uncharacterized protein</fullName>
    </submittedName>
</protein>
<proteinExistence type="predicted"/>
<dbReference type="EMBL" id="SRLO01000229">
    <property type="protein sequence ID" value="TNN65779.1"/>
    <property type="molecule type" value="Genomic_DNA"/>
</dbReference>
<feature type="compositionally biased region" description="Polar residues" evidence="1">
    <location>
        <begin position="248"/>
        <end position="262"/>
    </location>
</feature>
<gene>
    <name evidence="2" type="ORF">EYF80_023931</name>
</gene>
<organism evidence="2 3">
    <name type="scientific">Liparis tanakae</name>
    <name type="common">Tanaka's snailfish</name>
    <dbReference type="NCBI Taxonomy" id="230148"/>
    <lineage>
        <taxon>Eukaryota</taxon>
        <taxon>Metazoa</taxon>
        <taxon>Chordata</taxon>
        <taxon>Craniata</taxon>
        <taxon>Vertebrata</taxon>
        <taxon>Euteleostomi</taxon>
        <taxon>Actinopterygii</taxon>
        <taxon>Neopterygii</taxon>
        <taxon>Teleostei</taxon>
        <taxon>Neoteleostei</taxon>
        <taxon>Acanthomorphata</taxon>
        <taxon>Eupercaria</taxon>
        <taxon>Perciformes</taxon>
        <taxon>Cottioidei</taxon>
        <taxon>Cottales</taxon>
        <taxon>Liparidae</taxon>
        <taxon>Liparis</taxon>
    </lineage>
</organism>
<dbReference type="AlphaFoldDB" id="A0A4Z2HIN7"/>